<dbReference type="Proteomes" id="UP000572540">
    <property type="component" value="Unassembled WGS sequence"/>
</dbReference>
<dbReference type="AlphaFoldDB" id="A0A7Y9W254"/>
<organism evidence="5 6">
    <name type="scientific">Paraburkholderia bryophila</name>
    <dbReference type="NCBI Taxonomy" id="420952"/>
    <lineage>
        <taxon>Bacteria</taxon>
        <taxon>Pseudomonadati</taxon>
        <taxon>Pseudomonadota</taxon>
        <taxon>Betaproteobacteria</taxon>
        <taxon>Burkholderiales</taxon>
        <taxon>Burkholderiaceae</taxon>
        <taxon>Paraburkholderia</taxon>
    </lineage>
</organism>
<proteinExistence type="inferred from homology"/>
<evidence type="ECO:0000256" key="3">
    <source>
        <dbReference type="ARBA" id="ARBA00023172"/>
    </source>
</evidence>
<keyword evidence="2" id="KW-0229">DNA integration</keyword>
<keyword evidence="3" id="KW-0233">DNA recombination</keyword>
<comment type="caution">
    <text evidence="5">The sequence shown here is derived from an EMBL/GenBank/DDBJ whole genome shotgun (WGS) entry which is preliminary data.</text>
</comment>
<dbReference type="GO" id="GO:0015074">
    <property type="term" value="P:DNA integration"/>
    <property type="evidence" value="ECO:0007669"/>
    <property type="project" value="UniProtKB-KW"/>
</dbReference>
<comment type="similarity">
    <text evidence="1">Belongs to the 'phage' integrase family.</text>
</comment>
<gene>
    <name evidence="5" type="ORF">GGD41_000107</name>
</gene>
<dbReference type="SUPFAM" id="SSF56349">
    <property type="entry name" value="DNA breaking-rejoining enzymes"/>
    <property type="match status" value="1"/>
</dbReference>
<feature type="domain" description="Tyr recombinase" evidence="4">
    <location>
        <begin position="4"/>
        <end position="172"/>
    </location>
</feature>
<dbReference type="EMBL" id="JACCAU010000001">
    <property type="protein sequence ID" value="NYH12879.1"/>
    <property type="molecule type" value="Genomic_DNA"/>
</dbReference>
<dbReference type="Gene3D" id="1.10.443.10">
    <property type="entry name" value="Intergrase catalytic core"/>
    <property type="match status" value="1"/>
</dbReference>
<dbReference type="InterPro" id="IPR011010">
    <property type="entry name" value="DNA_brk_join_enz"/>
</dbReference>
<reference evidence="5 6" key="1">
    <citation type="submission" date="2020-07" db="EMBL/GenBank/DDBJ databases">
        <title>Exploring microbial biodiversity for novel pathways involved in the catabolism of aromatic compounds derived from lignin.</title>
        <authorList>
            <person name="Elkins J."/>
        </authorList>
    </citation>
    <scope>NUCLEOTIDE SEQUENCE [LARGE SCALE GENOMIC DNA]</scope>
    <source>
        <strain evidence="5 6">H2C3B</strain>
    </source>
</reference>
<evidence type="ECO:0000259" key="4">
    <source>
        <dbReference type="Pfam" id="PF00589"/>
    </source>
</evidence>
<accession>A0A7Y9W254</accession>
<name>A0A7Y9W254_9BURK</name>
<sequence length="214" mass="24428">MLAEGELRALLPGIDKTIGRENGLTLRVLLATYVRINEPVMAWREFINLKCGSWFVQDKSVKTRQEFMVPLLPVVIGRMRELKAFAGDSLWQLSVRSNKRRNRLGDTHIGNTTLWAAITRAFEASKLEMRCLTPQDTRSTATSHMRDMGVSHEVSELAFNHKLKGMEGIYEAREEIPERRGARGLWAQFTADCCDKKESVIVWPSRALQLRKAK</sequence>
<dbReference type="InterPro" id="IPR050808">
    <property type="entry name" value="Phage_Integrase"/>
</dbReference>
<dbReference type="GO" id="GO:0003677">
    <property type="term" value="F:DNA binding"/>
    <property type="evidence" value="ECO:0007669"/>
    <property type="project" value="InterPro"/>
</dbReference>
<dbReference type="InterPro" id="IPR013762">
    <property type="entry name" value="Integrase-like_cat_sf"/>
</dbReference>
<dbReference type="RefSeq" id="WP_179703816.1">
    <property type="nucleotide sequence ID" value="NZ_JACCAU010000001.1"/>
</dbReference>
<evidence type="ECO:0000313" key="5">
    <source>
        <dbReference type="EMBL" id="NYH12879.1"/>
    </source>
</evidence>
<dbReference type="PANTHER" id="PTHR30629">
    <property type="entry name" value="PROPHAGE INTEGRASE"/>
    <property type="match status" value="1"/>
</dbReference>
<evidence type="ECO:0000256" key="2">
    <source>
        <dbReference type="ARBA" id="ARBA00022908"/>
    </source>
</evidence>
<evidence type="ECO:0000313" key="6">
    <source>
        <dbReference type="Proteomes" id="UP000572540"/>
    </source>
</evidence>
<dbReference type="Pfam" id="PF00589">
    <property type="entry name" value="Phage_integrase"/>
    <property type="match status" value="1"/>
</dbReference>
<dbReference type="InterPro" id="IPR002104">
    <property type="entry name" value="Integrase_catalytic"/>
</dbReference>
<protein>
    <submittedName>
        <fullName evidence="5">Integrase</fullName>
    </submittedName>
</protein>
<evidence type="ECO:0000256" key="1">
    <source>
        <dbReference type="ARBA" id="ARBA00008857"/>
    </source>
</evidence>
<dbReference type="GO" id="GO:0006310">
    <property type="term" value="P:DNA recombination"/>
    <property type="evidence" value="ECO:0007669"/>
    <property type="project" value="UniProtKB-KW"/>
</dbReference>
<dbReference type="PANTHER" id="PTHR30629:SF2">
    <property type="entry name" value="PROPHAGE INTEGRASE INTS-RELATED"/>
    <property type="match status" value="1"/>
</dbReference>